<proteinExistence type="predicted"/>
<dbReference type="EMBL" id="CDMC01000008">
    <property type="protein sequence ID" value="CEL06683.1"/>
    <property type="molecule type" value="Genomic_DNA"/>
</dbReference>
<dbReference type="Proteomes" id="UP000054771">
    <property type="component" value="Unassembled WGS sequence"/>
</dbReference>
<sequence length="144" mass="15926">MNHEAVNEQPAGFPTDSAPVATKSDTKDGEHTDSQDKVGDHDVRTSAQNCSVQDDHPMETKTEGAACRPIWDEVCDRLKEDRRGNNGISIRMVLGLPTVSSIRISIGNVFIWCPEKARVLRSKATQRTANIFKQMTVVKHSIPV</sequence>
<gene>
    <name evidence="2" type="ORF">ASPCAL09855</name>
</gene>
<evidence type="ECO:0000313" key="3">
    <source>
        <dbReference type="Proteomes" id="UP000054771"/>
    </source>
</evidence>
<dbReference type="AlphaFoldDB" id="A0A0U5G4M6"/>
<feature type="region of interest" description="Disordered" evidence="1">
    <location>
        <begin position="1"/>
        <end position="64"/>
    </location>
</feature>
<name>A0A0U5G4M6_ASPCI</name>
<reference evidence="3" key="1">
    <citation type="journal article" date="2016" name="Genome Announc.">
        <title>Draft genome sequences of fungus Aspergillus calidoustus.</title>
        <authorList>
            <person name="Horn F."/>
            <person name="Linde J."/>
            <person name="Mattern D.J."/>
            <person name="Walther G."/>
            <person name="Guthke R."/>
            <person name="Scherlach K."/>
            <person name="Martin K."/>
            <person name="Brakhage A.A."/>
            <person name="Petzke L."/>
            <person name="Valiante V."/>
        </authorList>
    </citation>
    <scope>NUCLEOTIDE SEQUENCE [LARGE SCALE GENOMIC DNA]</scope>
    <source>
        <strain evidence="3">SF006504</strain>
    </source>
</reference>
<evidence type="ECO:0000256" key="1">
    <source>
        <dbReference type="SAM" id="MobiDB-lite"/>
    </source>
</evidence>
<protein>
    <submittedName>
        <fullName evidence="2">Uncharacterized protein</fullName>
    </submittedName>
</protein>
<evidence type="ECO:0000313" key="2">
    <source>
        <dbReference type="EMBL" id="CEL06683.1"/>
    </source>
</evidence>
<organism evidence="2 3">
    <name type="scientific">Aspergillus calidoustus</name>
    <dbReference type="NCBI Taxonomy" id="454130"/>
    <lineage>
        <taxon>Eukaryota</taxon>
        <taxon>Fungi</taxon>
        <taxon>Dikarya</taxon>
        <taxon>Ascomycota</taxon>
        <taxon>Pezizomycotina</taxon>
        <taxon>Eurotiomycetes</taxon>
        <taxon>Eurotiomycetidae</taxon>
        <taxon>Eurotiales</taxon>
        <taxon>Aspergillaceae</taxon>
        <taxon>Aspergillus</taxon>
        <taxon>Aspergillus subgen. Nidulantes</taxon>
    </lineage>
</organism>
<feature type="compositionally biased region" description="Basic and acidic residues" evidence="1">
    <location>
        <begin position="24"/>
        <end position="44"/>
    </location>
</feature>
<accession>A0A0U5G4M6</accession>
<feature type="compositionally biased region" description="Basic and acidic residues" evidence="1">
    <location>
        <begin position="53"/>
        <end position="62"/>
    </location>
</feature>
<keyword evidence="3" id="KW-1185">Reference proteome</keyword>